<dbReference type="SMART" id="SM00312">
    <property type="entry name" value="PX"/>
    <property type="match status" value="1"/>
</dbReference>
<evidence type="ECO:0000313" key="7">
    <source>
        <dbReference type="EMBL" id="KZO98304.1"/>
    </source>
</evidence>
<dbReference type="Pfam" id="PF00150">
    <property type="entry name" value="Cellulase"/>
    <property type="match status" value="1"/>
</dbReference>
<dbReference type="GO" id="GO:0000272">
    <property type="term" value="P:polysaccharide catabolic process"/>
    <property type="evidence" value="ECO:0007669"/>
    <property type="project" value="InterPro"/>
</dbReference>
<keyword evidence="8" id="KW-1185">Reference proteome</keyword>
<dbReference type="PROSITE" id="PS50195">
    <property type="entry name" value="PX"/>
    <property type="match status" value="1"/>
</dbReference>
<dbReference type="SUPFAM" id="SSF64268">
    <property type="entry name" value="PX domain"/>
    <property type="match status" value="1"/>
</dbReference>
<organism evidence="7 8">
    <name type="scientific">Calocera viscosa (strain TUFC12733)</name>
    <dbReference type="NCBI Taxonomy" id="1330018"/>
    <lineage>
        <taxon>Eukaryota</taxon>
        <taxon>Fungi</taxon>
        <taxon>Dikarya</taxon>
        <taxon>Basidiomycota</taxon>
        <taxon>Agaricomycotina</taxon>
        <taxon>Dacrymycetes</taxon>
        <taxon>Dacrymycetales</taxon>
        <taxon>Dacrymycetaceae</taxon>
        <taxon>Calocera</taxon>
    </lineage>
</organism>
<evidence type="ECO:0000256" key="3">
    <source>
        <dbReference type="ARBA" id="ARBA00023295"/>
    </source>
</evidence>
<proteinExistence type="inferred from homology"/>
<feature type="compositionally biased region" description="Polar residues" evidence="5">
    <location>
        <begin position="159"/>
        <end position="173"/>
    </location>
</feature>
<dbReference type="OrthoDB" id="428177at2759"/>
<keyword evidence="2 4" id="KW-0378">Hydrolase</keyword>
<evidence type="ECO:0000256" key="4">
    <source>
        <dbReference type="RuleBase" id="RU361153"/>
    </source>
</evidence>
<dbReference type="Gene3D" id="3.20.20.80">
    <property type="entry name" value="Glycosidases"/>
    <property type="match status" value="1"/>
</dbReference>
<dbReference type="InterPro" id="IPR001547">
    <property type="entry name" value="Glyco_hydro_5"/>
</dbReference>
<dbReference type="GO" id="GO:0004553">
    <property type="term" value="F:hydrolase activity, hydrolyzing O-glycosyl compounds"/>
    <property type="evidence" value="ECO:0007669"/>
    <property type="project" value="InterPro"/>
</dbReference>
<dbReference type="Gene3D" id="3.30.1520.10">
    <property type="entry name" value="Phox-like domain"/>
    <property type="match status" value="1"/>
</dbReference>
<accession>A0A167P111</accession>
<evidence type="ECO:0000256" key="1">
    <source>
        <dbReference type="ARBA" id="ARBA00005641"/>
    </source>
</evidence>
<dbReference type="EMBL" id="KV417276">
    <property type="protein sequence ID" value="KZO98304.1"/>
    <property type="molecule type" value="Genomic_DNA"/>
</dbReference>
<name>A0A167P111_CALVF</name>
<dbReference type="Proteomes" id="UP000076738">
    <property type="component" value="Unassembled WGS sequence"/>
</dbReference>
<sequence length="496" mass="54115">MVVFALSVPSYSTRSKPSLHVVYQIVLQDTDSNRPITIYRRYGDIAALHGGLLKEVSATPLYSPPPKSTFKLGGGDAQLPLIHALKPCAWLDQVFLEQRRWALERYLRGLVQGRHAIWKNSNAWKEFISQPGDSQLSFPTFPKSALPIPTKNGQADHPQGTNGNTGQDSVTTTATNASPYIGANSYYLHTLPTANRNAVLSQLANSGFTVVRIFINQVQANNKGSGNTAYNDVEVGSVGNWDDTVLQAIDSMMVECKAVGLKLIIALHDRYSLGWDEVDVYATTYGIVPVGSTGDLGVTDATNFYNSNAAQIAMDARITHILNHVNTQLENKPWKELSDVIYAFEPENESQGYMDLVNPSWANDRAGTIKNLIGTNSGILVSNGGGVDIATSTDSTWAFGSNFDIVCVHDYSTDPWTTIPTVSDANGQVLDMGKTLLFEEWGVEGSSKASTIYAYVQACNDYNIPWCYWEVVIPGAGAASYEVWTTEPSWSDLTSG</sequence>
<protein>
    <submittedName>
        <fullName evidence="7">Glycoside hydrolase family 5 protein</fullName>
    </submittedName>
</protein>
<comment type="similarity">
    <text evidence="1 4">Belongs to the glycosyl hydrolase 5 (cellulase A) family.</text>
</comment>
<dbReference type="GO" id="GO:0035091">
    <property type="term" value="F:phosphatidylinositol binding"/>
    <property type="evidence" value="ECO:0007669"/>
    <property type="project" value="InterPro"/>
</dbReference>
<evidence type="ECO:0000313" key="8">
    <source>
        <dbReference type="Proteomes" id="UP000076738"/>
    </source>
</evidence>
<keyword evidence="3 4" id="KW-0326">Glycosidase</keyword>
<feature type="region of interest" description="Disordered" evidence="5">
    <location>
        <begin position="147"/>
        <end position="173"/>
    </location>
</feature>
<evidence type="ECO:0000259" key="6">
    <source>
        <dbReference type="PROSITE" id="PS50195"/>
    </source>
</evidence>
<evidence type="ECO:0000256" key="5">
    <source>
        <dbReference type="SAM" id="MobiDB-lite"/>
    </source>
</evidence>
<dbReference type="InterPro" id="IPR017853">
    <property type="entry name" value="GH"/>
</dbReference>
<evidence type="ECO:0000256" key="2">
    <source>
        <dbReference type="ARBA" id="ARBA00022801"/>
    </source>
</evidence>
<dbReference type="InterPro" id="IPR036871">
    <property type="entry name" value="PX_dom_sf"/>
</dbReference>
<gene>
    <name evidence="7" type="ORF">CALVIDRAFT_39415</name>
</gene>
<reference evidence="7 8" key="1">
    <citation type="journal article" date="2016" name="Mol. Biol. Evol.">
        <title>Comparative Genomics of Early-Diverging Mushroom-Forming Fungi Provides Insights into the Origins of Lignocellulose Decay Capabilities.</title>
        <authorList>
            <person name="Nagy L.G."/>
            <person name="Riley R."/>
            <person name="Tritt A."/>
            <person name="Adam C."/>
            <person name="Daum C."/>
            <person name="Floudas D."/>
            <person name="Sun H."/>
            <person name="Yadav J.S."/>
            <person name="Pangilinan J."/>
            <person name="Larsson K.H."/>
            <person name="Matsuura K."/>
            <person name="Barry K."/>
            <person name="Labutti K."/>
            <person name="Kuo R."/>
            <person name="Ohm R.A."/>
            <person name="Bhattacharya S.S."/>
            <person name="Shirouzu T."/>
            <person name="Yoshinaga Y."/>
            <person name="Martin F.M."/>
            <person name="Grigoriev I.V."/>
            <person name="Hibbett D.S."/>
        </authorList>
    </citation>
    <scope>NUCLEOTIDE SEQUENCE [LARGE SCALE GENOMIC DNA]</scope>
    <source>
        <strain evidence="7 8">TUFC12733</strain>
    </source>
</reference>
<feature type="domain" description="PX" evidence="6">
    <location>
        <begin position="1"/>
        <end position="134"/>
    </location>
</feature>
<dbReference type="STRING" id="1330018.A0A167P111"/>
<dbReference type="Pfam" id="PF00787">
    <property type="entry name" value="PX"/>
    <property type="match status" value="1"/>
</dbReference>
<dbReference type="InterPro" id="IPR001683">
    <property type="entry name" value="PX_dom"/>
</dbReference>
<dbReference type="SUPFAM" id="SSF51445">
    <property type="entry name" value="(Trans)glycosidases"/>
    <property type="match status" value="1"/>
</dbReference>
<dbReference type="AlphaFoldDB" id="A0A167P111"/>